<evidence type="ECO:0000256" key="3">
    <source>
        <dbReference type="ARBA" id="ARBA00022475"/>
    </source>
</evidence>
<evidence type="ECO:0008006" key="13">
    <source>
        <dbReference type="Google" id="ProtNLM"/>
    </source>
</evidence>
<dbReference type="AlphaFoldDB" id="A0A836BN53"/>
<protein>
    <recommendedName>
        <fullName evidence="13">CrcB-like protein</fullName>
    </recommendedName>
</protein>
<evidence type="ECO:0000256" key="9">
    <source>
        <dbReference type="SAM" id="MobiDB-lite"/>
    </source>
</evidence>
<comment type="caution">
    <text evidence="11">The sequence shown here is derived from an EMBL/GenBank/DDBJ whole genome shotgun (WGS) entry which is preliminary data.</text>
</comment>
<keyword evidence="5 10" id="KW-1133">Transmembrane helix</keyword>
<evidence type="ECO:0000256" key="4">
    <source>
        <dbReference type="ARBA" id="ARBA00022692"/>
    </source>
</evidence>
<evidence type="ECO:0000256" key="6">
    <source>
        <dbReference type="ARBA" id="ARBA00023136"/>
    </source>
</evidence>
<keyword evidence="4 10" id="KW-0812">Transmembrane</keyword>
<proteinExistence type="inferred from homology"/>
<feature type="transmembrane region" description="Helical" evidence="10">
    <location>
        <begin position="375"/>
        <end position="397"/>
    </location>
</feature>
<keyword evidence="3" id="KW-1003">Cell membrane</keyword>
<dbReference type="InterPro" id="IPR003691">
    <property type="entry name" value="FluC"/>
</dbReference>
<comment type="catalytic activity">
    <reaction evidence="8">
        <text>fluoride(in) = fluoride(out)</text>
        <dbReference type="Rhea" id="RHEA:76159"/>
        <dbReference type="ChEBI" id="CHEBI:17051"/>
    </reaction>
    <physiologicalReaction direction="left-to-right" evidence="8">
        <dbReference type="Rhea" id="RHEA:76160"/>
    </physiologicalReaction>
</comment>
<feature type="transmembrane region" description="Helical" evidence="10">
    <location>
        <begin position="258"/>
        <end position="278"/>
    </location>
</feature>
<name>A0A836BN53_9CHLO</name>
<dbReference type="Proteomes" id="UP000612055">
    <property type="component" value="Unassembled WGS sequence"/>
</dbReference>
<organism evidence="11 12">
    <name type="scientific">Edaphochlamys debaryana</name>
    <dbReference type="NCBI Taxonomy" id="47281"/>
    <lineage>
        <taxon>Eukaryota</taxon>
        <taxon>Viridiplantae</taxon>
        <taxon>Chlorophyta</taxon>
        <taxon>core chlorophytes</taxon>
        <taxon>Chlorophyceae</taxon>
        <taxon>CS clade</taxon>
        <taxon>Chlamydomonadales</taxon>
        <taxon>Chlamydomonadales incertae sedis</taxon>
        <taxon>Edaphochlamys</taxon>
    </lineage>
</organism>
<feature type="transmembrane region" description="Helical" evidence="10">
    <location>
        <begin position="298"/>
        <end position="323"/>
    </location>
</feature>
<comment type="subcellular location">
    <subcellularLocation>
        <location evidence="2">Cell membrane</location>
        <topology evidence="2">Multi-pass membrane protein</topology>
    </subcellularLocation>
</comment>
<accession>A0A836BN53</accession>
<dbReference type="PANTHER" id="PTHR28259:SF1">
    <property type="entry name" value="FLUORIDE EXPORT PROTEIN 1-RELATED"/>
    <property type="match status" value="1"/>
</dbReference>
<comment type="similarity">
    <text evidence="7">Belongs to the fluoride channel Fluc/FEX (TC 1.A.43) family.</text>
</comment>
<evidence type="ECO:0000256" key="2">
    <source>
        <dbReference type="ARBA" id="ARBA00004651"/>
    </source>
</evidence>
<feature type="compositionally biased region" description="Low complexity" evidence="9">
    <location>
        <begin position="131"/>
        <end position="147"/>
    </location>
</feature>
<evidence type="ECO:0000256" key="8">
    <source>
        <dbReference type="ARBA" id="ARBA00035585"/>
    </source>
</evidence>
<sequence>MAAAPPLWQRHTALHLGLRTGFCGSLTTFSSWVLQIVVLMVGRTSSGHPHGTQWVAGLWAAFLGLAGPLVALVLGQHTALAFVPLWQRHRSTDAAGKASSRGRSARGKGGRAVAEAIEQAARDTEAGGAGSSSADSASQNGTPGPEDTPLEPPPLVMVSTQLVSVGSSGTRGAAGAAAPEPRIETVAQALDEAAAELATAVDAGPPAAAPPLPEPAREPLVSVLSDVAAAATLLTLTGVSAAYAYLDRTGGAGGDPGRRFLWLAVLFGPPGCILRWYLSRFNTAPAAWTALGGGWGWLQLGTFVANLAACLLNFVAEAVIFRLGGRGSLTQLQTVCLQGLMTGTAGCLSTVSTWVVELQKLSLGASPAGSYRYALTSLVLPIALGLLIYGLPAWTAASP</sequence>
<dbReference type="PANTHER" id="PTHR28259">
    <property type="entry name" value="FLUORIDE EXPORT PROTEIN 1-RELATED"/>
    <property type="match status" value="1"/>
</dbReference>
<evidence type="ECO:0000313" key="11">
    <source>
        <dbReference type="EMBL" id="KAG2482876.1"/>
    </source>
</evidence>
<comment type="function">
    <text evidence="1">Fluoride channel required for the rapid expulsion of cytoplasmic fluoride.</text>
</comment>
<feature type="transmembrane region" description="Helical" evidence="10">
    <location>
        <begin position="16"/>
        <end position="42"/>
    </location>
</feature>
<evidence type="ECO:0000256" key="5">
    <source>
        <dbReference type="ARBA" id="ARBA00022989"/>
    </source>
</evidence>
<dbReference type="GO" id="GO:0005886">
    <property type="term" value="C:plasma membrane"/>
    <property type="evidence" value="ECO:0007669"/>
    <property type="project" value="UniProtKB-SubCell"/>
</dbReference>
<evidence type="ECO:0000313" key="12">
    <source>
        <dbReference type="Proteomes" id="UP000612055"/>
    </source>
</evidence>
<feature type="transmembrane region" description="Helical" evidence="10">
    <location>
        <begin position="54"/>
        <end position="75"/>
    </location>
</feature>
<dbReference type="Pfam" id="PF02537">
    <property type="entry name" value="CRCB"/>
    <property type="match status" value="1"/>
</dbReference>
<keyword evidence="12" id="KW-1185">Reference proteome</keyword>
<feature type="transmembrane region" description="Helical" evidence="10">
    <location>
        <begin position="227"/>
        <end position="246"/>
    </location>
</feature>
<keyword evidence="6 10" id="KW-0472">Membrane</keyword>
<feature type="transmembrane region" description="Helical" evidence="10">
    <location>
        <begin position="335"/>
        <end position="355"/>
    </location>
</feature>
<evidence type="ECO:0000256" key="7">
    <source>
        <dbReference type="ARBA" id="ARBA00035120"/>
    </source>
</evidence>
<dbReference type="GO" id="GO:1903425">
    <property type="term" value="F:fluoride transmembrane transporter activity"/>
    <property type="evidence" value="ECO:0007669"/>
    <property type="project" value="TreeGrafter"/>
</dbReference>
<feature type="region of interest" description="Disordered" evidence="9">
    <location>
        <begin position="92"/>
        <end position="154"/>
    </location>
</feature>
<dbReference type="OrthoDB" id="409792at2759"/>
<gene>
    <name evidence="11" type="ORF">HYH03_018220</name>
</gene>
<evidence type="ECO:0000256" key="1">
    <source>
        <dbReference type="ARBA" id="ARBA00002598"/>
    </source>
</evidence>
<evidence type="ECO:0000256" key="10">
    <source>
        <dbReference type="SAM" id="Phobius"/>
    </source>
</evidence>
<dbReference type="EMBL" id="JAEHOE010000198">
    <property type="protein sequence ID" value="KAG2482876.1"/>
    <property type="molecule type" value="Genomic_DNA"/>
</dbReference>
<reference evidence="11" key="1">
    <citation type="journal article" date="2020" name="bioRxiv">
        <title>Comparative genomics of Chlamydomonas.</title>
        <authorList>
            <person name="Craig R.J."/>
            <person name="Hasan A.R."/>
            <person name="Ness R.W."/>
            <person name="Keightley P.D."/>
        </authorList>
    </citation>
    <scope>NUCLEOTIDE SEQUENCE</scope>
    <source>
        <strain evidence="11">CCAP 11/70</strain>
    </source>
</reference>